<organism evidence="1 2">
    <name type="scientific">Chaenocephalus aceratus</name>
    <name type="common">Blackfin icefish</name>
    <name type="synonym">Chaenichthys aceratus</name>
    <dbReference type="NCBI Taxonomy" id="36190"/>
    <lineage>
        <taxon>Eukaryota</taxon>
        <taxon>Metazoa</taxon>
        <taxon>Chordata</taxon>
        <taxon>Craniata</taxon>
        <taxon>Vertebrata</taxon>
        <taxon>Euteleostomi</taxon>
        <taxon>Actinopterygii</taxon>
        <taxon>Neopterygii</taxon>
        <taxon>Teleostei</taxon>
        <taxon>Neoteleostei</taxon>
        <taxon>Acanthomorphata</taxon>
        <taxon>Eupercaria</taxon>
        <taxon>Perciformes</taxon>
        <taxon>Notothenioidei</taxon>
        <taxon>Channichthyidae</taxon>
        <taxon>Chaenocephalus</taxon>
    </lineage>
</organism>
<keyword evidence="2" id="KW-1185">Reference proteome</keyword>
<proteinExistence type="predicted"/>
<reference evidence="1" key="1">
    <citation type="submission" date="2022-05" db="EMBL/GenBank/DDBJ databases">
        <title>Chromosome-level genome of Chaenocephalus aceratus.</title>
        <authorList>
            <person name="Park H."/>
        </authorList>
    </citation>
    <scope>NUCLEOTIDE SEQUENCE</scope>
    <source>
        <strain evidence="1">KU_202001</strain>
    </source>
</reference>
<evidence type="ECO:0000313" key="1">
    <source>
        <dbReference type="EMBL" id="KAI4826733.1"/>
    </source>
</evidence>
<dbReference type="Proteomes" id="UP001057452">
    <property type="component" value="Chromosome 5"/>
</dbReference>
<sequence>MEALSRPIETTTGHSYPTGKIQVMGDIFQFTLDVSGFSPEDVVITTSNNRIKMEAEKVSHTVGLAIKDLFICEDGAVTHTFCHRCKLPSSVGVDPISVTMSMEIGAAGP</sequence>
<gene>
    <name evidence="1" type="ORF">KUCAC02_030166</name>
</gene>
<dbReference type="EMBL" id="CM043789">
    <property type="protein sequence ID" value="KAI4826733.1"/>
    <property type="molecule type" value="Genomic_DNA"/>
</dbReference>
<comment type="caution">
    <text evidence="1">The sequence shown here is derived from an EMBL/GenBank/DDBJ whole genome shotgun (WGS) entry which is preliminary data.</text>
</comment>
<evidence type="ECO:0000313" key="2">
    <source>
        <dbReference type="Proteomes" id="UP001057452"/>
    </source>
</evidence>
<name>A0ACB9XIP5_CHAAC</name>
<accession>A0ACB9XIP5</accession>
<protein>
    <submittedName>
        <fullName evidence="1">Uncharacterized protein</fullName>
    </submittedName>
</protein>